<organism evidence="2 3">
    <name type="scientific">Moniliophthora roreri</name>
    <name type="common">Frosty pod rot fungus</name>
    <name type="synonym">Monilia roreri</name>
    <dbReference type="NCBI Taxonomy" id="221103"/>
    <lineage>
        <taxon>Eukaryota</taxon>
        <taxon>Fungi</taxon>
        <taxon>Dikarya</taxon>
        <taxon>Basidiomycota</taxon>
        <taxon>Agaricomycotina</taxon>
        <taxon>Agaricomycetes</taxon>
        <taxon>Agaricomycetidae</taxon>
        <taxon>Agaricales</taxon>
        <taxon>Marasmiineae</taxon>
        <taxon>Marasmiaceae</taxon>
        <taxon>Moniliophthora</taxon>
    </lineage>
</organism>
<proteinExistence type="predicted"/>
<dbReference type="Pfam" id="PF12697">
    <property type="entry name" value="Abhydrolase_6"/>
    <property type="match status" value="1"/>
</dbReference>
<dbReference type="Proteomes" id="UP000054988">
    <property type="component" value="Unassembled WGS sequence"/>
</dbReference>
<dbReference type="EMBL" id="LATX01002321">
    <property type="protein sequence ID" value="KTB31469.1"/>
    <property type="molecule type" value="Genomic_DNA"/>
</dbReference>
<evidence type="ECO:0000259" key="1">
    <source>
        <dbReference type="Pfam" id="PF12697"/>
    </source>
</evidence>
<gene>
    <name evidence="2" type="ORF">WG66_15943</name>
</gene>
<accession>A0A0W0F567</accession>
<reference evidence="2 3" key="1">
    <citation type="submission" date="2015-12" db="EMBL/GenBank/DDBJ databases">
        <title>Draft genome sequence of Moniliophthora roreri, the causal agent of frosty pod rot of cacao.</title>
        <authorList>
            <person name="Aime M.C."/>
            <person name="Diaz-Valderrama J.R."/>
            <person name="Kijpornyongpan T."/>
            <person name="Phillips-Mora W."/>
        </authorList>
    </citation>
    <scope>NUCLEOTIDE SEQUENCE [LARGE SCALE GENOMIC DNA]</scope>
    <source>
        <strain evidence="2 3">MCA 2952</strain>
    </source>
</reference>
<dbReference type="eggNOG" id="ENOG502T4VE">
    <property type="taxonomic scope" value="Eukaryota"/>
</dbReference>
<dbReference type="Gene3D" id="3.40.50.1820">
    <property type="entry name" value="alpha/beta hydrolase"/>
    <property type="match status" value="1"/>
</dbReference>
<name>A0A0W0F567_MONRR</name>
<comment type="caution">
    <text evidence="2">The sequence shown here is derived from an EMBL/GenBank/DDBJ whole genome shotgun (WGS) entry which is preliminary data.</text>
</comment>
<feature type="domain" description="AB hydrolase-1" evidence="1">
    <location>
        <begin position="33"/>
        <end position="309"/>
    </location>
</feature>
<evidence type="ECO:0000313" key="3">
    <source>
        <dbReference type="Proteomes" id="UP000054988"/>
    </source>
</evidence>
<dbReference type="SUPFAM" id="SSF53474">
    <property type="entry name" value="alpha/beta-Hydrolases"/>
    <property type="match status" value="1"/>
</dbReference>
<dbReference type="AlphaFoldDB" id="A0A0W0F567"/>
<dbReference type="InterPro" id="IPR000073">
    <property type="entry name" value="AB_hydrolase_1"/>
</dbReference>
<evidence type="ECO:0000313" key="2">
    <source>
        <dbReference type="EMBL" id="KTB31469.1"/>
    </source>
</evidence>
<sequence length="329" mass="37241">MTSIDTSEQFLALPDGRTLAYCESGVRESNILVLFVHGLFSVGRADRERSVFRDAGVHVVSPTLPGFGNSSDRPTTDPYAVTLANDMTALIEHVHPDDSEDLRIYIGGGSYGTVGAQILYGLPFDVFPYGKNIIGVVLLGPLSPFRYHRDYTKGMTWVNYFGVGPPSQIIPFRLIQRMVAMVMGMKFKTVEQAEMFLRKMYFKTAGEEEKANFKKWQEREGMSEGQFERVMAENAVKSTKNWSGFMEVSDVLHSDWGFEPCKLDHAHCARPIMIVAGRDDPLGSHMPTWLAENYRNSRLKWLQGGHISAAWEMDEIWKTFMEETQNNTE</sequence>
<dbReference type="InterPro" id="IPR029058">
    <property type="entry name" value="AB_hydrolase_fold"/>
</dbReference>
<protein>
    <recommendedName>
        <fullName evidence="1">AB hydrolase-1 domain-containing protein</fullName>
    </recommendedName>
</protein>